<evidence type="ECO:0000313" key="1">
    <source>
        <dbReference type="EMBL" id="KZV78513.1"/>
    </source>
</evidence>
<keyword evidence="2" id="KW-1185">Reference proteome</keyword>
<evidence type="ECO:0000313" key="2">
    <source>
        <dbReference type="Proteomes" id="UP000077266"/>
    </source>
</evidence>
<accession>A0A166MWY7</accession>
<reference evidence="1 2" key="1">
    <citation type="journal article" date="2016" name="Mol. Biol. Evol.">
        <title>Comparative Genomics of Early-Diverging Mushroom-Forming Fungi Provides Insights into the Origins of Lignocellulose Decay Capabilities.</title>
        <authorList>
            <person name="Nagy L.G."/>
            <person name="Riley R."/>
            <person name="Tritt A."/>
            <person name="Adam C."/>
            <person name="Daum C."/>
            <person name="Floudas D."/>
            <person name="Sun H."/>
            <person name="Yadav J.S."/>
            <person name="Pangilinan J."/>
            <person name="Larsson K.H."/>
            <person name="Matsuura K."/>
            <person name="Barry K."/>
            <person name="Labutti K."/>
            <person name="Kuo R."/>
            <person name="Ohm R.A."/>
            <person name="Bhattacharya S.S."/>
            <person name="Shirouzu T."/>
            <person name="Yoshinaga Y."/>
            <person name="Martin F.M."/>
            <person name="Grigoriev I.V."/>
            <person name="Hibbett D.S."/>
        </authorList>
    </citation>
    <scope>NUCLEOTIDE SEQUENCE [LARGE SCALE GENOMIC DNA]</scope>
    <source>
        <strain evidence="1 2">HHB12029</strain>
    </source>
</reference>
<dbReference type="Proteomes" id="UP000077266">
    <property type="component" value="Unassembled WGS sequence"/>
</dbReference>
<dbReference type="AlphaFoldDB" id="A0A166MWY7"/>
<gene>
    <name evidence="1" type="ORF">EXIGLDRAFT_847461</name>
</gene>
<dbReference type="InParanoid" id="A0A166MWY7"/>
<sequence length="170" mass="18823">MNYRGFQACVCSDGRMLDTYAHEIDGHTVKCYIASEPGKSFSVYWTSLVGPAFAEQSTSTACRTGVRKRVERIRWRSVNLTDDENVTNPAPDFGTIKIKLAKVVLVGLNGVRKYSGVDRLASPTLVNERVKKLNAHCVSLGRERPEVAHKVAQTRPLDPKNPGPHVTVRS</sequence>
<dbReference type="OrthoDB" id="3364132at2759"/>
<dbReference type="EMBL" id="KV426864">
    <property type="protein sequence ID" value="KZV78513.1"/>
    <property type="molecule type" value="Genomic_DNA"/>
</dbReference>
<organism evidence="1 2">
    <name type="scientific">Exidia glandulosa HHB12029</name>
    <dbReference type="NCBI Taxonomy" id="1314781"/>
    <lineage>
        <taxon>Eukaryota</taxon>
        <taxon>Fungi</taxon>
        <taxon>Dikarya</taxon>
        <taxon>Basidiomycota</taxon>
        <taxon>Agaricomycotina</taxon>
        <taxon>Agaricomycetes</taxon>
        <taxon>Auriculariales</taxon>
        <taxon>Exidiaceae</taxon>
        <taxon>Exidia</taxon>
    </lineage>
</organism>
<proteinExistence type="predicted"/>
<protein>
    <submittedName>
        <fullName evidence="1">Uncharacterized protein</fullName>
    </submittedName>
</protein>
<name>A0A166MWY7_EXIGL</name>